<dbReference type="Gene3D" id="6.10.340.10">
    <property type="match status" value="1"/>
</dbReference>
<dbReference type="Gene3D" id="3.40.50.2300">
    <property type="match status" value="1"/>
</dbReference>
<dbReference type="CDD" id="cd16922">
    <property type="entry name" value="HATPase_EvgS-ArcB-TorS-like"/>
    <property type="match status" value="1"/>
</dbReference>
<dbReference type="PRINTS" id="PR00344">
    <property type="entry name" value="BCTRLSENSOR"/>
</dbReference>
<evidence type="ECO:0000256" key="16">
    <source>
        <dbReference type="SAM" id="Coils"/>
    </source>
</evidence>
<evidence type="ECO:0000256" key="2">
    <source>
        <dbReference type="ARBA" id="ARBA00004651"/>
    </source>
</evidence>
<keyword evidence="24" id="KW-1185">Reference proteome</keyword>
<feature type="modified residue" description="4-aspartylphosphate" evidence="15">
    <location>
        <position position="747"/>
    </location>
</feature>
<dbReference type="PROSITE" id="PS50109">
    <property type="entry name" value="HIS_KIN"/>
    <property type="match status" value="1"/>
</dbReference>
<comment type="caution">
    <text evidence="23">The sequence shown here is derived from an EMBL/GenBank/DDBJ whole genome shotgun (WGS) entry which is preliminary data.</text>
</comment>
<keyword evidence="10" id="KW-0067">ATP-binding</keyword>
<evidence type="ECO:0000256" key="17">
    <source>
        <dbReference type="SAM" id="MobiDB-lite"/>
    </source>
</evidence>
<evidence type="ECO:0000256" key="7">
    <source>
        <dbReference type="ARBA" id="ARBA00022692"/>
    </source>
</evidence>
<dbReference type="SUPFAM" id="SSF55874">
    <property type="entry name" value="ATPase domain of HSP90 chaperone/DNA topoisomerase II/histidine kinase"/>
    <property type="match status" value="1"/>
</dbReference>
<sequence>MVPWGDMETYEAAVAALRPRLFPARNAAPMSLRTRLMLALVGLPLLLLGLAISLALYQDHGLREAAMEENLSTATRLVAPEMGEALSLDDIAGVQAAANRLMDIPSVRALRLVQQDQVVLELGRLRAEALNVEAPGQGLLTQHYRQWVLTTPINAVDGAYLILDIDASLLLLATYSDIARGAMILLVCGLLLFLVAFTLGRRLTQPLDDIAHLLDQLATGRQPHHLPLDHPLELAELGRRVNALIDHQARAREDLQQQIEHATSELQESMETIEVQNIELDMAHRQAVEANRVKSEFLANMSHEIRTPLNGIIGFCRLLGRSSLDPRQREWLDQVQRACDNLMSLVNDVLDFSKLEAGRLVLEQVPVDLQSLVDEVLGLQAPLAQQKGLQLLSLIYDDVPAEITGDPLRLRQIITNLVNNAIKFTDRGEIIVRVMVEQSRHERFTLRISVSDTGIGLSDSQQRRLFQAFRQATAGHSRQYGGTGLGLAISRQLIEQMGGTIGVDSTLDHGSTFHFTLPLTSTASQVRAPELALDQASIFVEEPHGPTRRALLHMLEQWDARVVASPQQAALALEAIAIEELEEGRIGELRTRLRQRNCPTLLLINAGLPDVPGLGLPDGSSVLSKPLARQTLAEAVEGALAGTRHRPSLPAPTSPPALPSRQPYVPDETSTAAPAAPPQWNNSQTPPPSPDTQTSMASLLIVDDSETNRLLLRELVEGPERRVTLATSGEEALALAQQQLYDMVLMDIRMGGMDGVETTQAIRQLSPAWAKRPIIAVTAHVLEHQRRALLQSGMDDVLIKPLDTECLDRLLRERLGSGLTETTPAPNSPVSDKYRQDASDADDSVEPAVPDQAHGKEQGKEHGKNLGKDLGKDQGQTRDNSDDQGNDLPDIDIALGTRLAGGREALARQLLASLGASLDETRREIEAALAAEDEEALLDSIHALNGACRYCGVPRMALLVETLETRLRSRGIDGVRPLLPTLEQAMTQVERWQQDSGETPLKGPV</sequence>
<dbReference type="InterPro" id="IPR003660">
    <property type="entry name" value="HAMP_dom"/>
</dbReference>
<dbReference type="EC" id="2.7.13.3" evidence="3"/>
<keyword evidence="12" id="KW-0902">Two-component regulatory system</keyword>
<feature type="modified residue" description="Phosphohistidine" evidence="14">
    <location>
        <position position="942"/>
    </location>
</feature>
<evidence type="ECO:0000256" key="10">
    <source>
        <dbReference type="ARBA" id="ARBA00022840"/>
    </source>
</evidence>
<organism evidence="23 24">
    <name type="scientific">Halomonas litopenaei</name>
    <dbReference type="NCBI Taxonomy" id="2109328"/>
    <lineage>
        <taxon>Bacteria</taxon>
        <taxon>Pseudomonadati</taxon>
        <taxon>Pseudomonadota</taxon>
        <taxon>Gammaproteobacteria</taxon>
        <taxon>Oceanospirillales</taxon>
        <taxon>Halomonadaceae</taxon>
        <taxon>Halomonas</taxon>
    </lineage>
</organism>
<evidence type="ECO:0000259" key="22">
    <source>
        <dbReference type="PROSITE" id="PS50894"/>
    </source>
</evidence>
<dbReference type="PROSITE" id="PS50894">
    <property type="entry name" value="HPT"/>
    <property type="match status" value="1"/>
</dbReference>
<dbReference type="CDD" id="cd17546">
    <property type="entry name" value="REC_hyHK_CKI1_RcsC-like"/>
    <property type="match status" value="1"/>
</dbReference>
<evidence type="ECO:0000259" key="20">
    <source>
        <dbReference type="PROSITE" id="PS50110"/>
    </source>
</evidence>
<keyword evidence="16" id="KW-0175">Coiled coil</keyword>
<feature type="domain" description="Response regulatory" evidence="20">
    <location>
        <begin position="698"/>
        <end position="815"/>
    </location>
</feature>
<dbReference type="Pfam" id="PF00072">
    <property type="entry name" value="Response_reg"/>
    <property type="match status" value="1"/>
</dbReference>
<name>A0ABX5IXZ2_9GAMM</name>
<dbReference type="Gene3D" id="3.30.565.10">
    <property type="entry name" value="Histidine kinase-like ATPase, C-terminal domain"/>
    <property type="match status" value="1"/>
</dbReference>
<dbReference type="PANTHER" id="PTHR45339:SF1">
    <property type="entry name" value="HYBRID SIGNAL TRANSDUCTION HISTIDINE KINASE J"/>
    <property type="match status" value="1"/>
</dbReference>
<dbReference type="Pfam" id="PF01627">
    <property type="entry name" value="Hpt"/>
    <property type="match status" value="1"/>
</dbReference>
<dbReference type="Pfam" id="PF02518">
    <property type="entry name" value="HATPase_c"/>
    <property type="match status" value="1"/>
</dbReference>
<evidence type="ECO:0000256" key="5">
    <source>
        <dbReference type="ARBA" id="ARBA00022553"/>
    </source>
</evidence>
<dbReference type="InterPro" id="IPR036097">
    <property type="entry name" value="HisK_dim/P_sf"/>
</dbReference>
<dbReference type="GO" id="GO:0016301">
    <property type="term" value="F:kinase activity"/>
    <property type="evidence" value="ECO:0007669"/>
    <property type="project" value="UniProtKB-KW"/>
</dbReference>
<dbReference type="Gene3D" id="1.20.120.160">
    <property type="entry name" value="HPT domain"/>
    <property type="match status" value="1"/>
</dbReference>
<feature type="coiled-coil region" evidence="16">
    <location>
        <begin position="245"/>
        <end position="272"/>
    </location>
</feature>
<evidence type="ECO:0000256" key="14">
    <source>
        <dbReference type="PROSITE-ProRule" id="PRU00110"/>
    </source>
</evidence>
<feature type="region of interest" description="Disordered" evidence="17">
    <location>
        <begin position="817"/>
        <end position="889"/>
    </location>
</feature>
<dbReference type="InterPro" id="IPR036641">
    <property type="entry name" value="HPT_dom_sf"/>
</dbReference>
<evidence type="ECO:0000313" key="24">
    <source>
        <dbReference type="Proteomes" id="UP000241895"/>
    </source>
</evidence>
<feature type="transmembrane region" description="Helical" evidence="18">
    <location>
        <begin position="178"/>
        <end position="199"/>
    </location>
</feature>
<protein>
    <recommendedName>
        <fullName evidence="3">histidine kinase</fullName>
        <ecNumber evidence="3">2.7.13.3</ecNumber>
    </recommendedName>
</protein>
<keyword evidence="9 23" id="KW-0418">Kinase</keyword>
<evidence type="ECO:0000256" key="8">
    <source>
        <dbReference type="ARBA" id="ARBA00022741"/>
    </source>
</evidence>
<evidence type="ECO:0000259" key="19">
    <source>
        <dbReference type="PROSITE" id="PS50109"/>
    </source>
</evidence>
<keyword evidence="11 18" id="KW-1133">Transmembrane helix</keyword>
<feature type="transmembrane region" description="Helical" evidence="18">
    <location>
        <begin position="36"/>
        <end position="57"/>
    </location>
</feature>
<evidence type="ECO:0000256" key="18">
    <source>
        <dbReference type="SAM" id="Phobius"/>
    </source>
</evidence>
<dbReference type="SMART" id="SM00448">
    <property type="entry name" value="REC"/>
    <property type="match status" value="1"/>
</dbReference>
<comment type="subcellular location">
    <subcellularLocation>
        <location evidence="2">Cell membrane</location>
        <topology evidence="2">Multi-pass membrane protein</topology>
    </subcellularLocation>
</comment>
<evidence type="ECO:0000259" key="21">
    <source>
        <dbReference type="PROSITE" id="PS50885"/>
    </source>
</evidence>
<dbReference type="SMART" id="SM00388">
    <property type="entry name" value="HisKA"/>
    <property type="match status" value="1"/>
</dbReference>
<dbReference type="Gene3D" id="1.10.287.130">
    <property type="match status" value="1"/>
</dbReference>
<dbReference type="InterPro" id="IPR003594">
    <property type="entry name" value="HATPase_dom"/>
</dbReference>
<keyword evidence="7 18" id="KW-0812">Transmembrane</keyword>
<evidence type="ECO:0000256" key="11">
    <source>
        <dbReference type="ARBA" id="ARBA00022989"/>
    </source>
</evidence>
<evidence type="ECO:0000256" key="12">
    <source>
        <dbReference type="ARBA" id="ARBA00023012"/>
    </source>
</evidence>
<dbReference type="SUPFAM" id="SSF47384">
    <property type="entry name" value="Homodimeric domain of signal transducing histidine kinase"/>
    <property type="match status" value="1"/>
</dbReference>
<feature type="domain" description="Histidine kinase" evidence="19">
    <location>
        <begin position="300"/>
        <end position="521"/>
    </location>
</feature>
<dbReference type="InterPro" id="IPR005467">
    <property type="entry name" value="His_kinase_dom"/>
</dbReference>
<keyword evidence="4" id="KW-1003">Cell membrane</keyword>
<accession>A0ABX5IXZ2</accession>
<evidence type="ECO:0000256" key="13">
    <source>
        <dbReference type="ARBA" id="ARBA00023136"/>
    </source>
</evidence>
<gene>
    <name evidence="23" type="ORF">C6W88_12755</name>
</gene>
<evidence type="ECO:0000256" key="1">
    <source>
        <dbReference type="ARBA" id="ARBA00000085"/>
    </source>
</evidence>
<dbReference type="SUPFAM" id="SSF52172">
    <property type="entry name" value="CheY-like"/>
    <property type="match status" value="1"/>
</dbReference>
<feature type="domain" description="HPt" evidence="22">
    <location>
        <begin position="903"/>
        <end position="992"/>
    </location>
</feature>
<feature type="compositionally biased region" description="Pro residues" evidence="17">
    <location>
        <begin position="649"/>
        <end position="658"/>
    </location>
</feature>
<dbReference type="PANTHER" id="PTHR45339">
    <property type="entry name" value="HYBRID SIGNAL TRANSDUCTION HISTIDINE KINASE J"/>
    <property type="match status" value="1"/>
</dbReference>
<evidence type="ECO:0000256" key="6">
    <source>
        <dbReference type="ARBA" id="ARBA00022679"/>
    </source>
</evidence>
<dbReference type="InterPro" id="IPR004358">
    <property type="entry name" value="Sig_transdc_His_kin-like_C"/>
</dbReference>
<dbReference type="CDD" id="cd00082">
    <property type="entry name" value="HisKA"/>
    <property type="match status" value="1"/>
</dbReference>
<feature type="region of interest" description="Disordered" evidence="17">
    <location>
        <begin position="641"/>
        <end position="694"/>
    </location>
</feature>
<evidence type="ECO:0000256" key="4">
    <source>
        <dbReference type="ARBA" id="ARBA00022475"/>
    </source>
</evidence>
<evidence type="ECO:0000256" key="9">
    <source>
        <dbReference type="ARBA" id="ARBA00022777"/>
    </source>
</evidence>
<dbReference type="InterPro" id="IPR008207">
    <property type="entry name" value="Sig_transdc_His_kin_Hpt_dom"/>
</dbReference>
<dbReference type="InterPro" id="IPR003661">
    <property type="entry name" value="HisK_dim/P_dom"/>
</dbReference>
<evidence type="ECO:0000256" key="15">
    <source>
        <dbReference type="PROSITE-ProRule" id="PRU00169"/>
    </source>
</evidence>
<proteinExistence type="predicted"/>
<dbReference type="SUPFAM" id="SSF47226">
    <property type="entry name" value="Histidine-containing phosphotransfer domain, HPT domain"/>
    <property type="match status" value="1"/>
</dbReference>
<dbReference type="Pfam" id="PF00512">
    <property type="entry name" value="HisKA"/>
    <property type="match status" value="1"/>
</dbReference>
<dbReference type="InterPro" id="IPR001789">
    <property type="entry name" value="Sig_transdc_resp-reg_receiver"/>
</dbReference>
<comment type="catalytic activity">
    <reaction evidence="1">
        <text>ATP + protein L-histidine = ADP + protein N-phospho-L-histidine.</text>
        <dbReference type="EC" id="2.7.13.3"/>
    </reaction>
</comment>
<dbReference type="SMART" id="SM00387">
    <property type="entry name" value="HATPase_c"/>
    <property type="match status" value="1"/>
</dbReference>
<dbReference type="EMBL" id="PXNS01000006">
    <property type="protein sequence ID" value="PTL94348.1"/>
    <property type="molecule type" value="Genomic_DNA"/>
</dbReference>
<dbReference type="PROSITE" id="PS50885">
    <property type="entry name" value="HAMP"/>
    <property type="match status" value="1"/>
</dbReference>
<keyword evidence="6" id="KW-0808">Transferase</keyword>
<keyword evidence="13 18" id="KW-0472">Membrane</keyword>
<dbReference type="InterPro" id="IPR011006">
    <property type="entry name" value="CheY-like_superfamily"/>
</dbReference>
<keyword evidence="5 15" id="KW-0597">Phosphoprotein</keyword>
<dbReference type="InterPro" id="IPR036890">
    <property type="entry name" value="HATPase_C_sf"/>
</dbReference>
<feature type="domain" description="HAMP" evidence="21">
    <location>
        <begin position="201"/>
        <end position="253"/>
    </location>
</feature>
<keyword evidence="8" id="KW-0547">Nucleotide-binding</keyword>
<feature type="compositionally biased region" description="Polar residues" evidence="17">
    <location>
        <begin position="819"/>
        <end position="830"/>
    </location>
</feature>
<evidence type="ECO:0000256" key="3">
    <source>
        <dbReference type="ARBA" id="ARBA00012438"/>
    </source>
</evidence>
<evidence type="ECO:0000313" key="23">
    <source>
        <dbReference type="EMBL" id="PTL94348.1"/>
    </source>
</evidence>
<dbReference type="PROSITE" id="PS50110">
    <property type="entry name" value="RESPONSE_REGULATORY"/>
    <property type="match status" value="1"/>
</dbReference>
<dbReference type="Proteomes" id="UP000241895">
    <property type="component" value="Unassembled WGS sequence"/>
</dbReference>
<feature type="compositionally biased region" description="Basic and acidic residues" evidence="17">
    <location>
        <begin position="853"/>
        <end position="881"/>
    </location>
</feature>
<reference evidence="23 24" key="1">
    <citation type="submission" date="2018-03" db="EMBL/GenBank/DDBJ databases">
        <authorList>
            <person name="Zhou J."/>
            <person name="Li X."/>
            <person name="Xue M."/>
            <person name="Yin J."/>
        </authorList>
    </citation>
    <scope>NUCLEOTIDE SEQUENCE [LARGE SCALE GENOMIC DNA]</scope>
    <source>
        <strain evidence="23 24">SYSU ZJ2214</strain>
    </source>
</reference>
<dbReference type="Pfam" id="PF00672">
    <property type="entry name" value="HAMP"/>
    <property type="match status" value="1"/>
</dbReference>